<keyword evidence="1" id="KW-0812">Transmembrane</keyword>
<protein>
    <submittedName>
        <fullName evidence="2">Uncharacterized protein</fullName>
    </submittedName>
</protein>
<organism evidence="2 3">
    <name type="scientific">Thelohanellus kitauei</name>
    <name type="common">Myxosporean</name>
    <dbReference type="NCBI Taxonomy" id="669202"/>
    <lineage>
        <taxon>Eukaryota</taxon>
        <taxon>Metazoa</taxon>
        <taxon>Cnidaria</taxon>
        <taxon>Myxozoa</taxon>
        <taxon>Myxosporea</taxon>
        <taxon>Bivalvulida</taxon>
        <taxon>Platysporina</taxon>
        <taxon>Myxobolidae</taxon>
        <taxon>Thelohanellus</taxon>
    </lineage>
</organism>
<comment type="caution">
    <text evidence="2">The sequence shown here is derived from an EMBL/GenBank/DDBJ whole genome shotgun (WGS) entry which is preliminary data.</text>
</comment>
<keyword evidence="1" id="KW-0472">Membrane</keyword>
<evidence type="ECO:0000313" key="3">
    <source>
        <dbReference type="Proteomes" id="UP000031668"/>
    </source>
</evidence>
<keyword evidence="3" id="KW-1185">Reference proteome</keyword>
<proteinExistence type="predicted"/>
<gene>
    <name evidence="2" type="ORF">RF11_09698</name>
</gene>
<keyword evidence="1" id="KW-1133">Transmembrane helix</keyword>
<dbReference type="AlphaFoldDB" id="A0A0C2N218"/>
<accession>A0A0C2N218</accession>
<evidence type="ECO:0000313" key="2">
    <source>
        <dbReference type="EMBL" id="KII70435.1"/>
    </source>
</evidence>
<reference evidence="2 3" key="1">
    <citation type="journal article" date="2014" name="Genome Biol. Evol.">
        <title>The genome of the myxosporean Thelohanellus kitauei shows adaptations to nutrient acquisition within its fish host.</title>
        <authorList>
            <person name="Yang Y."/>
            <person name="Xiong J."/>
            <person name="Zhou Z."/>
            <person name="Huo F."/>
            <person name="Miao W."/>
            <person name="Ran C."/>
            <person name="Liu Y."/>
            <person name="Zhang J."/>
            <person name="Feng J."/>
            <person name="Wang M."/>
            <person name="Wang M."/>
            <person name="Wang L."/>
            <person name="Yao B."/>
        </authorList>
    </citation>
    <scope>NUCLEOTIDE SEQUENCE [LARGE SCALE GENOMIC DNA]</scope>
    <source>
        <strain evidence="2">Wuqing</strain>
    </source>
</reference>
<evidence type="ECO:0000256" key="1">
    <source>
        <dbReference type="SAM" id="Phobius"/>
    </source>
</evidence>
<feature type="transmembrane region" description="Helical" evidence="1">
    <location>
        <begin position="42"/>
        <end position="67"/>
    </location>
</feature>
<sequence>MFDNEAIDDAVVIVDDHRNFPNNGYNNHHFVPPFSHETGMSWFFPLIVVLGLLGGCMLAVLLLYMFWPETFYKIFKKPPQETGDEEELQSSVRNECVVVPDQNNEQVTVEPKKKKSKRDL</sequence>
<dbReference type="Proteomes" id="UP000031668">
    <property type="component" value="Unassembled WGS sequence"/>
</dbReference>
<dbReference type="EMBL" id="JWZT01002080">
    <property type="protein sequence ID" value="KII70435.1"/>
    <property type="molecule type" value="Genomic_DNA"/>
</dbReference>
<name>A0A0C2N218_THEKT</name>